<organism evidence="1 2">
    <name type="scientific">Ensete ventricosum</name>
    <name type="common">Abyssinian banana</name>
    <name type="synonym">Musa ensete</name>
    <dbReference type="NCBI Taxonomy" id="4639"/>
    <lineage>
        <taxon>Eukaryota</taxon>
        <taxon>Viridiplantae</taxon>
        <taxon>Streptophyta</taxon>
        <taxon>Embryophyta</taxon>
        <taxon>Tracheophyta</taxon>
        <taxon>Spermatophyta</taxon>
        <taxon>Magnoliopsida</taxon>
        <taxon>Liliopsida</taxon>
        <taxon>Zingiberales</taxon>
        <taxon>Musaceae</taxon>
        <taxon>Ensete</taxon>
    </lineage>
</organism>
<dbReference type="EMBL" id="AMZH03009555">
    <property type="protein sequence ID" value="RRT56605.1"/>
    <property type="molecule type" value="Genomic_DNA"/>
</dbReference>
<evidence type="ECO:0000313" key="2">
    <source>
        <dbReference type="Proteomes" id="UP000287651"/>
    </source>
</evidence>
<comment type="caution">
    <text evidence="1">The sequence shown here is derived from an EMBL/GenBank/DDBJ whole genome shotgun (WGS) entry which is preliminary data.</text>
</comment>
<dbReference type="Proteomes" id="UP000287651">
    <property type="component" value="Unassembled WGS sequence"/>
</dbReference>
<evidence type="ECO:0000313" key="1">
    <source>
        <dbReference type="EMBL" id="RRT56605.1"/>
    </source>
</evidence>
<proteinExistence type="predicted"/>
<gene>
    <name evidence="1" type="ORF">B296_00047742</name>
</gene>
<protein>
    <submittedName>
        <fullName evidence="1">Uncharacterized protein</fullName>
    </submittedName>
</protein>
<reference evidence="1 2" key="1">
    <citation type="journal article" date="2014" name="Agronomy (Basel)">
        <title>A Draft Genome Sequence for Ensete ventricosum, the Drought-Tolerant Tree Against Hunger.</title>
        <authorList>
            <person name="Harrison J."/>
            <person name="Moore K.A."/>
            <person name="Paszkiewicz K."/>
            <person name="Jones T."/>
            <person name="Grant M."/>
            <person name="Ambacheew D."/>
            <person name="Muzemil S."/>
            <person name="Studholme D.J."/>
        </authorList>
    </citation>
    <scope>NUCLEOTIDE SEQUENCE [LARGE SCALE GENOMIC DNA]</scope>
</reference>
<sequence length="124" mass="13941">MMGQAGRPILWKRANGPRRIRARYGFRRPSLCSNRISKHRAVACAPQIRSHILRAAAASKGCLKPSQSGVLSGNLFLANYPKCYLIGKENFQRSCVIVSRKLSGLEEATRIRRYAYAMLYSRGI</sequence>
<name>A0A426YY08_ENSVE</name>
<accession>A0A426YY08</accession>
<dbReference type="AlphaFoldDB" id="A0A426YY08"/>